<dbReference type="CDD" id="cd00761">
    <property type="entry name" value="Glyco_tranf_GTA_type"/>
    <property type="match status" value="1"/>
</dbReference>
<dbReference type="InterPro" id="IPR050834">
    <property type="entry name" value="Glycosyltransf_2"/>
</dbReference>
<evidence type="ECO:0000313" key="2">
    <source>
        <dbReference type="EMBL" id="PZO50927.1"/>
    </source>
</evidence>
<sequence length="374" mass="41263">MGCRAMSSVVTVQVSPPVFPLLENTASVLCKNITDWKLHIDKREMPADLYPHPLQLATLLEAANRPIHWRSASAVSCSADSDRANTERAAAVGKSAHPTYDWPAHPAILALIPHWKCEPWLSRCLTSLLHQTHPLTHIVVIDDASPQPPLEIVKKFANVTLLVAAEHVGPYRLIQSVIDKTNYDAYLFQDADDWSSCDRLESLLKTARTSGAELVGSQEIRVLDACCQLQAVGYPLDVNRALAHSLGHALLHPTSLLTRSLITRSGGFATGLTFGGDTEFLLRVHQLARVVNSDRYCYFRRKRPYSLTTAPETGLDSPARQSLIRAIKQRAMAYSQAAACQKPLDSSDLRPLRVAPAVKLLHKGGPSLRWHTQS</sequence>
<reference evidence="3" key="1">
    <citation type="submission" date="2018-04" db="EMBL/GenBank/DDBJ databases">
        <authorList>
            <person name="Cornet L."/>
        </authorList>
    </citation>
    <scope>NUCLEOTIDE SEQUENCE [LARGE SCALE GENOMIC DNA]</scope>
</reference>
<protein>
    <recommendedName>
        <fullName evidence="1">Glycosyltransferase 2-like domain-containing protein</fullName>
    </recommendedName>
</protein>
<dbReference type="SUPFAM" id="SSF53448">
    <property type="entry name" value="Nucleotide-diphospho-sugar transferases"/>
    <property type="match status" value="1"/>
</dbReference>
<dbReference type="AlphaFoldDB" id="A0A2W4X5Q2"/>
<accession>A0A2W4X5Q2</accession>
<reference evidence="2 3" key="2">
    <citation type="submission" date="2018-06" db="EMBL/GenBank/DDBJ databases">
        <title>Metagenomic assembly of (sub)arctic Cyanobacteria and their associated microbiome from non-axenic cultures.</title>
        <authorList>
            <person name="Baurain D."/>
        </authorList>
    </citation>
    <scope>NUCLEOTIDE SEQUENCE [LARGE SCALE GENOMIC DNA]</scope>
    <source>
        <strain evidence="2">ULC027bin1</strain>
    </source>
</reference>
<comment type="caution">
    <text evidence="2">The sequence shown here is derived from an EMBL/GenBank/DDBJ whole genome shotgun (WGS) entry which is preliminary data.</text>
</comment>
<proteinExistence type="predicted"/>
<dbReference type="PANTHER" id="PTHR43685:SF11">
    <property type="entry name" value="GLYCOSYLTRANSFERASE TAGX-RELATED"/>
    <property type="match status" value="1"/>
</dbReference>
<dbReference type="InterPro" id="IPR029044">
    <property type="entry name" value="Nucleotide-diphossugar_trans"/>
</dbReference>
<evidence type="ECO:0000259" key="1">
    <source>
        <dbReference type="Pfam" id="PF00535"/>
    </source>
</evidence>
<dbReference type="InterPro" id="IPR001173">
    <property type="entry name" value="Glyco_trans_2-like"/>
</dbReference>
<name>A0A2W4X5Q2_9CYAN</name>
<organism evidence="2 3">
    <name type="scientific">Phormidesmis priestleyi</name>
    <dbReference type="NCBI Taxonomy" id="268141"/>
    <lineage>
        <taxon>Bacteria</taxon>
        <taxon>Bacillati</taxon>
        <taxon>Cyanobacteriota</taxon>
        <taxon>Cyanophyceae</taxon>
        <taxon>Leptolyngbyales</taxon>
        <taxon>Leptolyngbyaceae</taxon>
        <taxon>Phormidesmis</taxon>
    </lineage>
</organism>
<dbReference type="PANTHER" id="PTHR43685">
    <property type="entry name" value="GLYCOSYLTRANSFERASE"/>
    <property type="match status" value="1"/>
</dbReference>
<evidence type="ECO:0000313" key="3">
    <source>
        <dbReference type="Proteomes" id="UP000249794"/>
    </source>
</evidence>
<dbReference type="Gene3D" id="3.90.550.10">
    <property type="entry name" value="Spore Coat Polysaccharide Biosynthesis Protein SpsA, Chain A"/>
    <property type="match status" value="1"/>
</dbReference>
<dbReference type="Proteomes" id="UP000249794">
    <property type="component" value="Unassembled WGS sequence"/>
</dbReference>
<dbReference type="Pfam" id="PF00535">
    <property type="entry name" value="Glycos_transf_2"/>
    <property type="match status" value="1"/>
</dbReference>
<dbReference type="EMBL" id="QBMP01000177">
    <property type="protein sequence ID" value="PZO50927.1"/>
    <property type="molecule type" value="Genomic_DNA"/>
</dbReference>
<feature type="domain" description="Glycosyltransferase 2-like" evidence="1">
    <location>
        <begin position="111"/>
        <end position="215"/>
    </location>
</feature>
<gene>
    <name evidence="2" type="ORF">DCF15_15270</name>
</gene>